<keyword evidence="2" id="KW-1185">Reference proteome</keyword>
<name>A0A840CVX2_9BACE</name>
<reference evidence="1" key="1">
    <citation type="submission" date="2020-08" db="EMBL/GenBank/DDBJ databases">
        <title>Genomic Encyclopedia of Type Strains, Phase IV (KMG-IV): sequencing the most valuable type-strain genomes for metagenomic binning, comparative biology and taxonomic classification.</title>
        <authorList>
            <person name="Goeker M."/>
        </authorList>
    </citation>
    <scope>NUCLEOTIDE SEQUENCE [LARGE SCALE GENOMIC DNA]</scope>
    <source>
        <strain evidence="1">DSM 105720</strain>
    </source>
</reference>
<protein>
    <recommendedName>
        <fullName evidence="3">ATP-grasp domain-containing protein</fullName>
    </recommendedName>
</protein>
<comment type="caution">
    <text evidence="1">The sequence shown here is derived from an EMBL/GenBank/DDBJ whole genome shotgun (WGS) entry which is preliminary data.</text>
</comment>
<evidence type="ECO:0008006" key="3">
    <source>
        <dbReference type="Google" id="ProtNLM"/>
    </source>
</evidence>
<organism evidence="1 2">
    <name type="scientific">Bacteroides reticulotermitis</name>
    <dbReference type="NCBI Taxonomy" id="1133319"/>
    <lineage>
        <taxon>Bacteria</taxon>
        <taxon>Pseudomonadati</taxon>
        <taxon>Bacteroidota</taxon>
        <taxon>Bacteroidia</taxon>
        <taxon>Bacteroidales</taxon>
        <taxon>Bacteroidaceae</taxon>
        <taxon>Bacteroides</taxon>
    </lineage>
</organism>
<sequence>MTKRNLYLFNPEHDLALASGESHYMAPASARQMANDLALLPIWYAKEGSGVLASSAYNLDFLKQMKELLDIDVQLVTQPEISHAESVDFLPWGWSPALRKRLLTLGADGAQLPSEAYISALRNYSHRSQAVRLLSKLQLNQFFCGESFYLKTLEECEAFVESRETCLLKAPLSGSGKGLNWCKGTFTDFISGWCARVASSQGGVVGEPIYNKVEDFAMEFYLDGTGEISFAGYSAFQTSGSGMYAGNELLSDEKILAKLSAYVPREEFTGLRVRLEEELVRLFGGYYRGYLGVDMMICHFAGEAPVYRIHPCVEINLRMNMGLVARFLTDRYLAPETEGIFQIAYYPAEGLALKEHLRMVEEFPLRIVDGRIHSGYLSLVPVTPRSRYGAFIQCD</sequence>
<evidence type="ECO:0000313" key="2">
    <source>
        <dbReference type="Proteomes" id="UP000560658"/>
    </source>
</evidence>
<proteinExistence type="predicted"/>
<dbReference type="AlphaFoldDB" id="A0A840CVX2"/>
<accession>A0A840CVX2</accession>
<dbReference type="Proteomes" id="UP000560658">
    <property type="component" value="Unassembled WGS sequence"/>
</dbReference>
<gene>
    <name evidence="1" type="ORF">GGR06_001258</name>
</gene>
<dbReference type="EMBL" id="JACIER010000004">
    <property type="protein sequence ID" value="MBB4043476.1"/>
    <property type="molecule type" value="Genomic_DNA"/>
</dbReference>
<dbReference type="RefSeq" id="WP_183208058.1">
    <property type="nucleotide sequence ID" value="NZ_JACIER010000004.1"/>
</dbReference>
<evidence type="ECO:0000313" key="1">
    <source>
        <dbReference type="EMBL" id="MBB4043476.1"/>
    </source>
</evidence>